<proteinExistence type="predicted"/>
<sequence>MAPSYVEGIVNLSKRQSAIPACVTTCMGAGNITGCASSIDYTCLCQSSPFLDSVTSCWQATCNATSIQYGIEYATKACAAFGINLNATVGNTTPAVDVDGDPVLFQKAFMNVQAIMSSICAALFAVAIVLGILACRKRVKIDRETAQRSTWTGVGGTTTLNGAESKGPSRFGISRNAGVNSRHDGLDPNFDITSMTTLRYGQSSYGGINRDPMVPSLNRTGFTNRLTLGDMGEEEWEMDSKQSGSGTPVKIADSPTSTSTRMGASTVDLVHDGSTVELNGRAM</sequence>
<evidence type="ECO:0000259" key="7">
    <source>
        <dbReference type="PROSITE" id="PS52012"/>
    </source>
</evidence>
<keyword evidence="9" id="KW-1185">Reference proteome</keyword>
<evidence type="ECO:0000313" key="8">
    <source>
        <dbReference type="EMBL" id="ORX33951.1"/>
    </source>
</evidence>
<dbReference type="Proteomes" id="UP000193218">
    <property type="component" value="Unassembled WGS sequence"/>
</dbReference>
<dbReference type="EMBL" id="NBSH01000016">
    <property type="protein sequence ID" value="ORX33951.1"/>
    <property type="molecule type" value="Genomic_DNA"/>
</dbReference>
<dbReference type="GeneID" id="33558857"/>
<accession>A0A1Y1U7E2</accession>
<dbReference type="STRING" id="4999.A0A1Y1U7E2"/>
<name>A0A1Y1U7E2_9TREE</name>
<evidence type="ECO:0000256" key="3">
    <source>
        <dbReference type="ARBA" id="ARBA00022729"/>
    </source>
</evidence>
<gene>
    <name evidence="8" type="ORF">BD324DRAFT_637776</name>
</gene>
<keyword evidence="4" id="KW-1015">Disulfide bond</keyword>
<reference evidence="8 9" key="1">
    <citation type="submission" date="2017-03" db="EMBL/GenBank/DDBJ databases">
        <title>Widespread Adenine N6-methylation of Active Genes in Fungi.</title>
        <authorList>
            <consortium name="DOE Joint Genome Institute"/>
            <person name="Mondo S.J."/>
            <person name="Dannebaum R.O."/>
            <person name="Kuo R.C."/>
            <person name="Louie K.B."/>
            <person name="Bewick A.J."/>
            <person name="Labutti K."/>
            <person name="Haridas S."/>
            <person name="Kuo A."/>
            <person name="Salamov A."/>
            <person name="Ahrendt S.R."/>
            <person name="Lau R."/>
            <person name="Bowen B.P."/>
            <person name="Lipzen A."/>
            <person name="Sullivan W."/>
            <person name="Andreopoulos W.B."/>
            <person name="Clum A."/>
            <person name="Lindquist E."/>
            <person name="Daum C."/>
            <person name="Northen T.R."/>
            <person name="Ramamoorthy G."/>
            <person name="Schmitz R.J."/>
            <person name="Gryganskyi A."/>
            <person name="Culley D."/>
            <person name="Magnuson J."/>
            <person name="James T.Y."/>
            <person name="O'Malley M.A."/>
            <person name="Stajich J.E."/>
            <person name="Spatafora J.W."/>
            <person name="Visel A."/>
            <person name="Grigoriev I.V."/>
        </authorList>
    </citation>
    <scope>NUCLEOTIDE SEQUENCE [LARGE SCALE GENOMIC DNA]</scope>
    <source>
        <strain evidence="8 9">NRRL Y-17943</strain>
    </source>
</reference>
<protein>
    <recommendedName>
        <fullName evidence="7">CFEM domain-containing protein</fullName>
    </recommendedName>
</protein>
<evidence type="ECO:0000256" key="6">
    <source>
        <dbReference type="SAM" id="Phobius"/>
    </source>
</evidence>
<evidence type="ECO:0000256" key="2">
    <source>
        <dbReference type="ARBA" id="ARBA00022525"/>
    </source>
</evidence>
<organism evidence="8 9">
    <name type="scientific">Kockovaella imperatae</name>
    <dbReference type="NCBI Taxonomy" id="4999"/>
    <lineage>
        <taxon>Eukaryota</taxon>
        <taxon>Fungi</taxon>
        <taxon>Dikarya</taxon>
        <taxon>Basidiomycota</taxon>
        <taxon>Agaricomycotina</taxon>
        <taxon>Tremellomycetes</taxon>
        <taxon>Tremellales</taxon>
        <taxon>Cuniculitremaceae</taxon>
        <taxon>Kockovaella</taxon>
    </lineage>
</organism>
<feature type="region of interest" description="Disordered" evidence="5">
    <location>
        <begin position="237"/>
        <end position="262"/>
    </location>
</feature>
<dbReference type="InParanoid" id="A0A1Y1U7E2"/>
<evidence type="ECO:0000256" key="1">
    <source>
        <dbReference type="ARBA" id="ARBA00004613"/>
    </source>
</evidence>
<keyword evidence="2" id="KW-0964">Secreted</keyword>
<feature type="compositionally biased region" description="Polar residues" evidence="5">
    <location>
        <begin position="152"/>
        <end position="162"/>
    </location>
</feature>
<evidence type="ECO:0000313" key="9">
    <source>
        <dbReference type="Proteomes" id="UP000193218"/>
    </source>
</evidence>
<keyword evidence="3" id="KW-0732">Signal</keyword>
<keyword evidence="6" id="KW-1133">Transmembrane helix</keyword>
<dbReference type="InterPro" id="IPR008427">
    <property type="entry name" value="Extracellular_membr_CFEM_dom"/>
</dbReference>
<dbReference type="OrthoDB" id="3065412at2759"/>
<dbReference type="AlphaFoldDB" id="A0A1Y1U7E2"/>
<dbReference type="RefSeq" id="XP_021868239.1">
    <property type="nucleotide sequence ID" value="XM_022017048.1"/>
</dbReference>
<feature type="domain" description="CFEM" evidence="7">
    <location>
        <begin position="1"/>
        <end position="105"/>
    </location>
</feature>
<dbReference type="GO" id="GO:0005576">
    <property type="term" value="C:extracellular region"/>
    <property type="evidence" value="ECO:0007669"/>
    <property type="project" value="UniProtKB-SubCell"/>
</dbReference>
<evidence type="ECO:0000256" key="4">
    <source>
        <dbReference type="ARBA" id="ARBA00023157"/>
    </source>
</evidence>
<feature type="region of interest" description="Disordered" evidence="5">
    <location>
        <begin position="152"/>
        <end position="171"/>
    </location>
</feature>
<keyword evidence="6" id="KW-0812">Transmembrane</keyword>
<evidence type="ECO:0000256" key="5">
    <source>
        <dbReference type="SAM" id="MobiDB-lite"/>
    </source>
</evidence>
<feature type="transmembrane region" description="Helical" evidence="6">
    <location>
        <begin position="114"/>
        <end position="135"/>
    </location>
</feature>
<comment type="subcellular location">
    <subcellularLocation>
        <location evidence="1">Secreted</location>
    </subcellularLocation>
</comment>
<dbReference type="Pfam" id="PF05730">
    <property type="entry name" value="CFEM"/>
    <property type="match status" value="1"/>
</dbReference>
<dbReference type="SMART" id="SM00747">
    <property type="entry name" value="CFEM"/>
    <property type="match status" value="1"/>
</dbReference>
<keyword evidence="6" id="KW-0472">Membrane</keyword>
<comment type="caution">
    <text evidence="8">The sequence shown here is derived from an EMBL/GenBank/DDBJ whole genome shotgun (WGS) entry which is preliminary data.</text>
</comment>
<dbReference type="PROSITE" id="PS52012">
    <property type="entry name" value="CFEM"/>
    <property type="match status" value="1"/>
</dbReference>